<reference evidence="1 2" key="1">
    <citation type="submission" date="2018-11" db="EMBL/GenBank/DDBJ databases">
        <authorList>
            <consortium name="Pathogen Informatics"/>
        </authorList>
    </citation>
    <scope>NUCLEOTIDE SEQUENCE [LARGE SCALE GENOMIC DNA]</scope>
</reference>
<proteinExistence type="predicted"/>
<dbReference type="OrthoDB" id="5838962at2759"/>
<accession>A0A3P6TG23</accession>
<dbReference type="Proteomes" id="UP000271098">
    <property type="component" value="Unassembled WGS sequence"/>
</dbReference>
<dbReference type="EMBL" id="UYRT01025378">
    <property type="protein sequence ID" value="VDK63581.1"/>
    <property type="molecule type" value="Genomic_DNA"/>
</dbReference>
<gene>
    <name evidence="1" type="ORF">GPUH_LOCUS8574</name>
</gene>
<protein>
    <submittedName>
        <fullName evidence="1">Uncharacterized protein</fullName>
    </submittedName>
</protein>
<dbReference type="AlphaFoldDB" id="A0A3P6TG23"/>
<keyword evidence="2" id="KW-1185">Reference proteome</keyword>
<evidence type="ECO:0000313" key="2">
    <source>
        <dbReference type="Proteomes" id="UP000271098"/>
    </source>
</evidence>
<name>A0A3P6TG23_9BILA</name>
<sequence length="68" mass="8355">MNQSLHFFEQLLLAQMRHFVAVQINVDQWYRRHMKDFYRNYTQVKEDEVAKLAAELDPDEIIDRETRN</sequence>
<organism evidence="1 2">
    <name type="scientific">Gongylonema pulchrum</name>
    <dbReference type="NCBI Taxonomy" id="637853"/>
    <lineage>
        <taxon>Eukaryota</taxon>
        <taxon>Metazoa</taxon>
        <taxon>Ecdysozoa</taxon>
        <taxon>Nematoda</taxon>
        <taxon>Chromadorea</taxon>
        <taxon>Rhabditida</taxon>
        <taxon>Spirurina</taxon>
        <taxon>Spiruromorpha</taxon>
        <taxon>Spiruroidea</taxon>
        <taxon>Gongylonematidae</taxon>
        <taxon>Gongylonema</taxon>
    </lineage>
</organism>
<evidence type="ECO:0000313" key="1">
    <source>
        <dbReference type="EMBL" id="VDK63581.1"/>
    </source>
</evidence>